<dbReference type="Proteomes" id="UP000671914">
    <property type="component" value="Chromosome"/>
</dbReference>
<keyword evidence="2" id="KW-0732">Signal</keyword>
<protein>
    <recommendedName>
        <fullName evidence="5">PKD domain-containing protein</fullName>
    </recommendedName>
</protein>
<feature type="chain" id="PRO_5039357315" description="PKD domain-containing protein" evidence="2">
    <location>
        <begin position="21"/>
        <end position="286"/>
    </location>
</feature>
<feature type="signal peptide" evidence="2">
    <location>
        <begin position="1"/>
        <end position="20"/>
    </location>
</feature>
<evidence type="ECO:0008006" key="5">
    <source>
        <dbReference type="Google" id="ProtNLM"/>
    </source>
</evidence>
<dbReference type="RefSeq" id="WP_210900813.1">
    <property type="nucleotide sequence ID" value="NZ_CP071696.1"/>
</dbReference>
<organism evidence="3 4">
    <name type="scientific">Agromyces archimandritae</name>
    <dbReference type="NCBI Taxonomy" id="2781962"/>
    <lineage>
        <taxon>Bacteria</taxon>
        <taxon>Bacillati</taxon>
        <taxon>Actinomycetota</taxon>
        <taxon>Actinomycetes</taxon>
        <taxon>Micrococcales</taxon>
        <taxon>Microbacteriaceae</taxon>
        <taxon>Agromyces</taxon>
    </lineage>
</organism>
<dbReference type="AlphaFoldDB" id="A0A975FPI4"/>
<dbReference type="EMBL" id="CP071696">
    <property type="protein sequence ID" value="QTX05639.1"/>
    <property type="molecule type" value="Genomic_DNA"/>
</dbReference>
<proteinExistence type="predicted"/>
<sequence length="286" mass="30699">MAWRQFLLNVAIAASLLANSPFMPVPDITPTPSPESESQPEPVPDPGNPFGNWGTDSDEVIASIIGIVDPNEPADSIISIDPPADTDPPDYQTYANDVRVVQDRWCLQYDNLVPTTRCVVLPGPGEPGDPAAAVSLEDVERYKPAGPGVVSQPEGWGIVDRPVNFVLNAEPHVVAGELLGQPADVRFTPVAFRVNFSDGGAIDSNDAGATWEDLRQDDFTETATSYVFTERGDHQFTPTVLYTAEYRFAGSGWTAIPGGLAIGGDSHPIYIGIIETVLVPNSGERR</sequence>
<feature type="region of interest" description="Disordered" evidence="1">
    <location>
        <begin position="26"/>
        <end position="55"/>
    </location>
</feature>
<reference evidence="3" key="1">
    <citation type="submission" date="2021-03" db="EMBL/GenBank/DDBJ databases">
        <title>Agromyces archimandritus sp. nov., isolated from the cockroach Archimandrita tessellata.</title>
        <authorList>
            <person name="Guzman J."/>
            <person name="Ortuzar M."/>
            <person name="Poehlein A."/>
            <person name="Daniel R."/>
            <person name="Trujillo M."/>
            <person name="Vilcinskas A."/>
        </authorList>
    </citation>
    <scope>NUCLEOTIDE SEQUENCE</scope>
    <source>
        <strain evidence="3">G127AT</strain>
    </source>
</reference>
<gene>
    <name evidence="3" type="ORF">G127AT_05385</name>
</gene>
<dbReference type="KEGG" id="aarc:G127AT_05385"/>
<keyword evidence="4" id="KW-1185">Reference proteome</keyword>
<evidence type="ECO:0000313" key="3">
    <source>
        <dbReference type="EMBL" id="QTX05639.1"/>
    </source>
</evidence>
<accession>A0A975FPI4</accession>
<evidence type="ECO:0000313" key="4">
    <source>
        <dbReference type="Proteomes" id="UP000671914"/>
    </source>
</evidence>
<name>A0A975FPI4_9MICO</name>
<evidence type="ECO:0000256" key="1">
    <source>
        <dbReference type="SAM" id="MobiDB-lite"/>
    </source>
</evidence>
<evidence type="ECO:0000256" key="2">
    <source>
        <dbReference type="SAM" id="SignalP"/>
    </source>
</evidence>